<evidence type="ECO:0000313" key="3">
    <source>
        <dbReference type="Proteomes" id="UP000784294"/>
    </source>
</evidence>
<evidence type="ECO:0000313" key="2">
    <source>
        <dbReference type="EMBL" id="VEL24694.1"/>
    </source>
</evidence>
<comment type="caution">
    <text evidence="2">The sequence shown here is derived from an EMBL/GenBank/DDBJ whole genome shotgun (WGS) entry which is preliminary data.</text>
</comment>
<protein>
    <submittedName>
        <fullName evidence="2">Uncharacterized protein</fullName>
    </submittedName>
</protein>
<dbReference type="AlphaFoldDB" id="A0A448X0F9"/>
<feature type="region of interest" description="Disordered" evidence="1">
    <location>
        <begin position="81"/>
        <end position="103"/>
    </location>
</feature>
<organism evidence="2 3">
    <name type="scientific">Protopolystoma xenopodis</name>
    <dbReference type="NCBI Taxonomy" id="117903"/>
    <lineage>
        <taxon>Eukaryota</taxon>
        <taxon>Metazoa</taxon>
        <taxon>Spiralia</taxon>
        <taxon>Lophotrochozoa</taxon>
        <taxon>Platyhelminthes</taxon>
        <taxon>Monogenea</taxon>
        <taxon>Polyopisthocotylea</taxon>
        <taxon>Polystomatidea</taxon>
        <taxon>Polystomatidae</taxon>
        <taxon>Protopolystoma</taxon>
    </lineage>
</organism>
<keyword evidence="3" id="KW-1185">Reference proteome</keyword>
<name>A0A448X0F9_9PLAT</name>
<accession>A0A448X0F9</accession>
<sequence length="103" mass="11462">MYYGRDDVCQDGTDESLAQVHRCRRSVRRGPLDLIQKSSLHSSLATVFCGNNNLSDTRIANRGRVAKFGDTSATLLTSRYRNPKWAPTRPVQARSNLPPVQSG</sequence>
<dbReference type="EMBL" id="CAAALY010069083">
    <property type="protein sequence ID" value="VEL24694.1"/>
    <property type="molecule type" value="Genomic_DNA"/>
</dbReference>
<reference evidence="2" key="1">
    <citation type="submission" date="2018-11" db="EMBL/GenBank/DDBJ databases">
        <authorList>
            <consortium name="Pathogen Informatics"/>
        </authorList>
    </citation>
    <scope>NUCLEOTIDE SEQUENCE</scope>
</reference>
<gene>
    <name evidence="2" type="ORF">PXEA_LOCUS18134</name>
</gene>
<evidence type="ECO:0000256" key="1">
    <source>
        <dbReference type="SAM" id="MobiDB-lite"/>
    </source>
</evidence>
<proteinExistence type="predicted"/>
<feature type="compositionally biased region" description="Polar residues" evidence="1">
    <location>
        <begin position="93"/>
        <end position="103"/>
    </location>
</feature>
<dbReference type="Proteomes" id="UP000784294">
    <property type="component" value="Unassembled WGS sequence"/>
</dbReference>